<proteinExistence type="predicted"/>
<name>A0ABR2JS21_9EUKA</name>
<evidence type="ECO:0000313" key="2">
    <source>
        <dbReference type="Proteomes" id="UP001470230"/>
    </source>
</evidence>
<protein>
    <submittedName>
        <fullName evidence="1">Uncharacterized protein</fullName>
    </submittedName>
</protein>
<keyword evidence="2" id="KW-1185">Reference proteome</keyword>
<organism evidence="1 2">
    <name type="scientific">Tritrichomonas musculus</name>
    <dbReference type="NCBI Taxonomy" id="1915356"/>
    <lineage>
        <taxon>Eukaryota</taxon>
        <taxon>Metamonada</taxon>
        <taxon>Parabasalia</taxon>
        <taxon>Tritrichomonadida</taxon>
        <taxon>Tritrichomonadidae</taxon>
        <taxon>Tritrichomonas</taxon>
    </lineage>
</organism>
<comment type="caution">
    <text evidence="1">The sequence shown here is derived from an EMBL/GenBank/DDBJ whole genome shotgun (WGS) entry which is preliminary data.</text>
</comment>
<gene>
    <name evidence="1" type="ORF">M9Y10_004479</name>
</gene>
<accession>A0ABR2JS21</accession>
<sequence length="448" mass="51972">MIKNVKKKVKIKDFLILGEQDNKIDDLSSQSTPLINENINQSPLSILDLFYILSTNKSSNNNENIEAILTEIIQKIDADTNVSIPTNSFEPLLFFLDKFSNYSLPIIYMTLRIIYMLITIPSQKKSEYFIFFSQPIFLDYYFNLFTIDDNSIRIITEIIRKKTQIFETYEKQISLQLFQSPPSEPLIDLLKRCFKIDPEFAPIDQISIKLDEILKLEIDECLFRPAAEFTRQIIKKYECVIPFFASNAIYYLKSSNDDVDNISLLKIYIEIVKITNDFSFLFINSNDTFINFLFSKLCSCHSKDSVIPTLFDLLSCEANISCFLNYPQILSISIQKNEIFPFHEQKKLMHFLSNFIINGNKKLLEMAVDVGIINFLSIFLDNCSDKRLTIKILKIIGLVIENQIVISDMFEIIQNIENFVECKDEEVANLALAVYKKINQTDAKNVIE</sequence>
<evidence type="ECO:0000313" key="1">
    <source>
        <dbReference type="EMBL" id="KAK8881719.1"/>
    </source>
</evidence>
<dbReference type="EMBL" id="JAPFFF010000010">
    <property type="protein sequence ID" value="KAK8881719.1"/>
    <property type="molecule type" value="Genomic_DNA"/>
</dbReference>
<dbReference type="Proteomes" id="UP001470230">
    <property type="component" value="Unassembled WGS sequence"/>
</dbReference>
<reference evidence="1 2" key="1">
    <citation type="submission" date="2024-04" db="EMBL/GenBank/DDBJ databases">
        <title>Tritrichomonas musculus Genome.</title>
        <authorList>
            <person name="Alves-Ferreira E."/>
            <person name="Grigg M."/>
            <person name="Lorenzi H."/>
            <person name="Galac M."/>
        </authorList>
    </citation>
    <scope>NUCLEOTIDE SEQUENCE [LARGE SCALE GENOMIC DNA]</scope>
    <source>
        <strain evidence="1 2">EAF2021</strain>
    </source>
</reference>